<feature type="domain" description="2EXR" evidence="2">
    <location>
        <begin position="365"/>
        <end position="458"/>
    </location>
</feature>
<reference evidence="4" key="1">
    <citation type="journal article" date="2013" name="Genome Announc.">
        <title>Draft genome sequence of Botrytis cinerea BcDW1, inoculum for noble rot of grape berries.</title>
        <authorList>
            <person name="Blanco-Ulate B."/>
            <person name="Allen G."/>
            <person name="Powell A.L."/>
            <person name="Cantu D."/>
        </authorList>
    </citation>
    <scope>NUCLEOTIDE SEQUENCE [LARGE SCALE GENOMIC DNA]</scope>
    <source>
        <strain evidence="4">BcDW1</strain>
    </source>
</reference>
<evidence type="ECO:0000313" key="3">
    <source>
        <dbReference type="EMBL" id="EMR88358.1"/>
    </source>
</evidence>
<dbReference type="Pfam" id="PF20150">
    <property type="entry name" value="2EXR"/>
    <property type="match status" value="1"/>
</dbReference>
<protein>
    <submittedName>
        <fullName evidence="3">Putative cyclin-like f-box protein</fullName>
    </submittedName>
</protein>
<dbReference type="PANTHER" id="PTHR35910">
    <property type="entry name" value="2EXR DOMAIN-CONTAINING PROTEIN"/>
    <property type="match status" value="1"/>
</dbReference>
<evidence type="ECO:0000313" key="4">
    <source>
        <dbReference type="Proteomes" id="UP000012045"/>
    </source>
</evidence>
<organism evidence="3 4">
    <name type="scientific">Botryotinia fuckeliana (strain BcDW1)</name>
    <name type="common">Noble rot fungus</name>
    <name type="synonym">Botrytis cinerea</name>
    <dbReference type="NCBI Taxonomy" id="1290391"/>
    <lineage>
        <taxon>Eukaryota</taxon>
        <taxon>Fungi</taxon>
        <taxon>Dikarya</taxon>
        <taxon>Ascomycota</taxon>
        <taxon>Pezizomycotina</taxon>
        <taxon>Leotiomycetes</taxon>
        <taxon>Helotiales</taxon>
        <taxon>Sclerotiniaceae</taxon>
        <taxon>Botrytis</taxon>
    </lineage>
</organism>
<name>M7UNA3_BOTF1</name>
<feature type="chain" id="PRO_5004086612" evidence="1">
    <location>
        <begin position="22"/>
        <end position="621"/>
    </location>
</feature>
<feature type="signal peptide" evidence="1">
    <location>
        <begin position="1"/>
        <end position="21"/>
    </location>
</feature>
<dbReference type="EMBL" id="KB707787">
    <property type="protein sequence ID" value="EMR88358.1"/>
    <property type="molecule type" value="Genomic_DNA"/>
</dbReference>
<dbReference type="AlphaFoldDB" id="M7UNA3"/>
<evidence type="ECO:0000259" key="2">
    <source>
        <dbReference type="Pfam" id="PF20150"/>
    </source>
</evidence>
<keyword evidence="1" id="KW-0732">Signal</keyword>
<dbReference type="OrthoDB" id="4540290at2759"/>
<gene>
    <name evidence="3" type="ORF">BcDW1_2981</name>
</gene>
<dbReference type="HOGENOM" id="CLU_440034_0_0_1"/>
<proteinExistence type="predicted"/>
<dbReference type="PANTHER" id="PTHR35910:SF1">
    <property type="entry name" value="2EXR DOMAIN-CONTAINING PROTEIN"/>
    <property type="match status" value="1"/>
</dbReference>
<evidence type="ECO:0000256" key="1">
    <source>
        <dbReference type="SAM" id="SignalP"/>
    </source>
</evidence>
<accession>M7UNA3</accession>
<dbReference type="InterPro" id="IPR045518">
    <property type="entry name" value="2EXR"/>
</dbReference>
<dbReference type="Proteomes" id="UP000012045">
    <property type="component" value="Unassembled WGS sequence"/>
</dbReference>
<sequence>MIFTQDLLALLFLTLLAPVNALPKKNAASSTTSTTKAATSGGITTASDGSMILDKTVQINGLPIRYKISAPANMFTSASGVTGGTASANSTGTAGLNVLLHGDGGTSFFDFPNQAVQNNLMGVVVLAPNKNMFWGGGSGLQRTDGVAHAAAVNSLIQTQLSKDVAFDNTNVFFTGVSGGSLLLSGFFMPAFGAQYKTGVLLNCGALTPQVAVVDPDTLVKNTKIHFQSSKDELTLLQPAIPDAVAAYEKLATGAGMTADQIGSLQTVDNTPNGGGHCGFDNKAFVSGVQLMATNYANVMAANASGQVTGIGNVLKVNVGTIGSWLQRKNSLKQIQSSDEKAVAPVHSSFANEDNNEFENQCGGIFHSFSGLPADLRLKIWRMSWDSRNVGIVTRVEYDSNGCGTVTDEKRLTSPPPTISVNRESRAETLRYYKPLVLAPLAYRHQVSKFYFNNELDTLAIYVVGVHRDDYSTLRPTYAGIVYHFMQTEAALRNIKSLIVLPYYMYGYYQVMSYGDHEIQTHHPSAHSHLYDLILLADSFLGKIDYESPSRQEKKTPFGYTPLIPGHLKPTGQQFVTLDLLIDPNTLLGAESSSCGIFRLGPSQDGLNWKSWFIKKFGLKLW</sequence>